<keyword evidence="2" id="KW-1185">Reference proteome</keyword>
<gene>
    <name evidence="1" type="ORF">DPMN_105692</name>
</gene>
<proteinExistence type="predicted"/>
<evidence type="ECO:0000313" key="1">
    <source>
        <dbReference type="EMBL" id="KAH3832406.1"/>
    </source>
</evidence>
<comment type="caution">
    <text evidence="1">The sequence shown here is derived from an EMBL/GenBank/DDBJ whole genome shotgun (WGS) entry which is preliminary data.</text>
</comment>
<dbReference type="EMBL" id="JAIWYP010000004">
    <property type="protein sequence ID" value="KAH3832406.1"/>
    <property type="molecule type" value="Genomic_DNA"/>
</dbReference>
<reference evidence="1" key="1">
    <citation type="journal article" date="2019" name="bioRxiv">
        <title>The Genome of the Zebra Mussel, Dreissena polymorpha: A Resource for Invasive Species Research.</title>
        <authorList>
            <person name="McCartney M.A."/>
            <person name="Auch B."/>
            <person name="Kono T."/>
            <person name="Mallez S."/>
            <person name="Zhang Y."/>
            <person name="Obille A."/>
            <person name="Becker A."/>
            <person name="Abrahante J.E."/>
            <person name="Garbe J."/>
            <person name="Badalamenti J.P."/>
            <person name="Herman A."/>
            <person name="Mangelson H."/>
            <person name="Liachko I."/>
            <person name="Sullivan S."/>
            <person name="Sone E.D."/>
            <person name="Koren S."/>
            <person name="Silverstein K.A.T."/>
            <person name="Beckman K.B."/>
            <person name="Gohl D.M."/>
        </authorList>
    </citation>
    <scope>NUCLEOTIDE SEQUENCE</scope>
    <source>
        <strain evidence="1">Duluth1</strain>
        <tissue evidence="1">Whole animal</tissue>
    </source>
</reference>
<sequence length="73" mass="7716">MPLQPIMGLCVYPALLDTVTNPLCMLQLQSGIQFVNLPQQRATLKPGTSLQGTLGVKATTVSQGPLTTSMQAC</sequence>
<evidence type="ECO:0000313" key="2">
    <source>
        <dbReference type="Proteomes" id="UP000828390"/>
    </source>
</evidence>
<name>A0A9D4K3N5_DREPO</name>
<dbReference type="Proteomes" id="UP000828390">
    <property type="component" value="Unassembled WGS sequence"/>
</dbReference>
<reference evidence="1" key="2">
    <citation type="submission" date="2020-11" db="EMBL/GenBank/DDBJ databases">
        <authorList>
            <person name="McCartney M.A."/>
            <person name="Auch B."/>
            <person name="Kono T."/>
            <person name="Mallez S."/>
            <person name="Becker A."/>
            <person name="Gohl D.M."/>
            <person name="Silverstein K.A.T."/>
            <person name="Koren S."/>
            <person name="Bechman K.B."/>
            <person name="Herman A."/>
            <person name="Abrahante J.E."/>
            <person name="Garbe J."/>
        </authorList>
    </citation>
    <scope>NUCLEOTIDE SEQUENCE</scope>
    <source>
        <strain evidence="1">Duluth1</strain>
        <tissue evidence="1">Whole animal</tissue>
    </source>
</reference>
<organism evidence="1 2">
    <name type="scientific">Dreissena polymorpha</name>
    <name type="common">Zebra mussel</name>
    <name type="synonym">Mytilus polymorpha</name>
    <dbReference type="NCBI Taxonomy" id="45954"/>
    <lineage>
        <taxon>Eukaryota</taxon>
        <taxon>Metazoa</taxon>
        <taxon>Spiralia</taxon>
        <taxon>Lophotrochozoa</taxon>
        <taxon>Mollusca</taxon>
        <taxon>Bivalvia</taxon>
        <taxon>Autobranchia</taxon>
        <taxon>Heteroconchia</taxon>
        <taxon>Euheterodonta</taxon>
        <taxon>Imparidentia</taxon>
        <taxon>Neoheterodontei</taxon>
        <taxon>Myida</taxon>
        <taxon>Dreissenoidea</taxon>
        <taxon>Dreissenidae</taxon>
        <taxon>Dreissena</taxon>
    </lineage>
</organism>
<protein>
    <submittedName>
        <fullName evidence="1">Uncharacterized protein</fullName>
    </submittedName>
</protein>
<accession>A0A9D4K3N5</accession>
<dbReference type="AlphaFoldDB" id="A0A9D4K3N5"/>